<dbReference type="InterPro" id="IPR004823">
    <property type="entry name" value="TAF_TATA-bd_Histone-like_dom"/>
</dbReference>
<gene>
    <name evidence="9" type="ORF">ILUMI_24894</name>
</gene>
<accession>A0A8K0CCN3</accession>
<feature type="region of interest" description="Disordered" evidence="7">
    <location>
        <begin position="1"/>
        <end position="58"/>
    </location>
</feature>
<dbReference type="InterPro" id="IPR037796">
    <property type="entry name" value="TAF6"/>
</dbReference>
<comment type="similarity">
    <text evidence="2">Belongs to the TAF6 family.</text>
</comment>
<protein>
    <recommendedName>
        <fullName evidence="6">Transcription initiation factor TFIID subunit 6</fullName>
    </recommendedName>
</protein>
<comment type="subcellular location">
    <subcellularLocation>
        <location evidence="1">Nucleus</location>
    </subcellularLocation>
</comment>
<evidence type="ECO:0000256" key="7">
    <source>
        <dbReference type="SAM" id="MobiDB-lite"/>
    </source>
</evidence>
<dbReference type="GO" id="GO:0046982">
    <property type="term" value="F:protein heterodimerization activity"/>
    <property type="evidence" value="ECO:0007669"/>
    <property type="project" value="InterPro"/>
</dbReference>
<dbReference type="EMBL" id="VTPC01090831">
    <property type="protein sequence ID" value="KAF2881275.1"/>
    <property type="molecule type" value="Genomic_DNA"/>
</dbReference>
<dbReference type="OrthoDB" id="6621890at2759"/>
<comment type="caution">
    <text evidence="9">The sequence shown here is derived from an EMBL/GenBank/DDBJ whole genome shotgun (WGS) entry which is preliminary data.</text>
</comment>
<keyword evidence="4" id="KW-0804">Transcription</keyword>
<sequence>MKSSNAGKIFVPAPNPKSKKNSKDREKRKSQSTSELTNQHNSDKGSPTKDGNTRKYAGYGPEQLTVMAEQSVFEHLSEDVCIAFTEDINYKLRQVIYDALARARLSSRNYITSTDVDDTFECLQIEKVYGAPTAPNWLMFGDQNLHYLDDSKINLIEIAEEQQSFIQPLETTLTRKWLPESREISKELKVYFMLMCQAVVENDQEVRLTGLKDISENHSIGPIIEWFYHFGYFLLSKDITYDSLTLFAFDLLEALESNPISALIVSDKQIMLLARLLLQRLLRSITTLQILKPLCQMLAIICKRVPVRKMILKKIISKFPEIRDDFALPVICAINELGMDAICSVFLPHLSYLLFMIEDDRESNFVYDLLRTYNILCLEGFNFISICDQFYEVFGDGVIPIWKHDISPVPSEPLKTECVWLNMKLQLLKSRRKFFPCSLKSSKRIHIEEAFPEGDDDDDSNGIKKEIFEYEFQETLTDEIPTSIEPPIAFKFHSFTPTTGRLRFLNQAKYQATSQITANYVIIGKRTLLAPELTNIRNGINNCSKCINHSIMYHNL</sequence>
<evidence type="ECO:0000256" key="6">
    <source>
        <dbReference type="ARBA" id="ARBA00040091"/>
    </source>
</evidence>
<feature type="compositionally biased region" description="Polar residues" evidence="7">
    <location>
        <begin position="31"/>
        <end position="40"/>
    </location>
</feature>
<dbReference type="GO" id="GO:0016251">
    <property type="term" value="F:RNA polymerase II general transcription initiation factor activity"/>
    <property type="evidence" value="ECO:0007669"/>
    <property type="project" value="InterPro"/>
</dbReference>
<evidence type="ECO:0000256" key="5">
    <source>
        <dbReference type="ARBA" id="ARBA00023242"/>
    </source>
</evidence>
<keyword evidence="3" id="KW-0805">Transcription regulation</keyword>
<evidence type="ECO:0000259" key="8">
    <source>
        <dbReference type="Pfam" id="PF02969"/>
    </source>
</evidence>
<evidence type="ECO:0000256" key="2">
    <source>
        <dbReference type="ARBA" id="ARBA00007688"/>
    </source>
</evidence>
<dbReference type="Proteomes" id="UP000801492">
    <property type="component" value="Unassembled WGS sequence"/>
</dbReference>
<name>A0A8K0CCN3_IGNLU</name>
<dbReference type="PANTHER" id="PTHR10221">
    <property type="entry name" value="TRANSCRIPTION INITIATION FACTOR TFIID SUBUNIT 6"/>
    <property type="match status" value="1"/>
</dbReference>
<evidence type="ECO:0000256" key="1">
    <source>
        <dbReference type="ARBA" id="ARBA00004123"/>
    </source>
</evidence>
<evidence type="ECO:0000256" key="4">
    <source>
        <dbReference type="ARBA" id="ARBA00023163"/>
    </source>
</evidence>
<evidence type="ECO:0000313" key="9">
    <source>
        <dbReference type="EMBL" id="KAF2881275.1"/>
    </source>
</evidence>
<dbReference type="GO" id="GO:0005669">
    <property type="term" value="C:transcription factor TFIID complex"/>
    <property type="evidence" value="ECO:0007669"/>
    <property type="project" value="InterPro"/>
</dbReference>
<dbReference type="GO" id="GO:0051123">
    <property type="term" value="P:RNA polymerase II preinitiation complex assembly"/>
    <property type="evidence" value="ECO:0007669"/>
    <property type="project" value="TreeGrafter"/>
</dbReference>
<keyword evidence="5" id="KW-0539">Nucleus</keyword>
<feature type="domain" description="TATA box binding protein associated factor (TAF) histone-like fold" evidence="8">
    <location>
        <begin position="63"/>
        <end position="118"/>
    </location>
</feature>
<dbReference type="InterPro" id="IPR009072">
    <property type="entry name" value="Histone-fold"/>
</dbReference>
<dbReference type="GO" id="GO:0003713">
    <property type="term" value="F:transcription coactivator activity"/>
    <property type="evidence" value="ECO:0007669"/>
    <property type="project" value="TreeGrafter"/>
</dbReference>
<reference evidence="9" key="1">
    <citation type="submission" date="2019-08" db="EMBL/GenBank/DDBJ databases">
        <title>The genome of the North American firefly Photinus pyralis.</title>
        <authorList>
            <consortium name="Photinus pyralis genome working group"/>
            <person name="Fallon T.R."/>
            <person name="Sander Lower S.E."/>
            <person name="Weng J.-K."/>
        </authorList>
    </citation>
    <scope>NUCLEOTIDE SEQUENCE</scope>
    <source>
        <strain evidence="9">TRF0915ILg1</strain>
        <tissue evidence="9">Whole body</tissue>
    </source>
</reference>
<dbReference type="AlphaFoldDB" id="A0A8K0CCN3"/>
<dbReference type="Gene3D" id="1.10.20.10">
    <property type="entry name" value="Histone, subunit A"/>
    <property type="match status" value="1"/>
</dbReference>
<dbReference type="PANTHER" id="PTHR10221:SF9">
    <property type="entry name" value="TRANSCRIPTION INITIATION FACTOR TFIID SUBUNIT 6"/>
    <property type="match status" value="1"/>
</dbReference>
<evidence type="ECO:0000256" key="3">
    <source>
        <dbReference type="ARBA" id="ARBA00023015"/>
    </source>
</evidence>
<proteinExistence type="inferred from homology"/>
<evidence type="ECO:0000313" key="10">
    <source>
        <dbReference type="Proteomes" id="UP000801492"/>
    </source>
</evidence>
<organism evidence="9 10">
    <name type="scientific">Ignelater luminosus</name>
    <name type="common">Cucubano</name>
    <name type="synonym">Pyrophorus luminosus</name>
    <dbReference type="NCBI Taxonomy" id="2038154"/>
    <lineage>
        <taxon>Eukaryota</taxon>
        <taxon>Metazoa</taxon>
        <taxon>Ecdysozoa</taxon>
        <taxon>Arthropoda</taxon>
        <taxon>Hexapoda</taxon>
        <taxon>Insecta</taxon>
        <taxon>Pterygota</taxon>
        <taxon>Neoptera</taxon>
        <taxon>Endopterygota</taxon>
        <taxon>Coleoptera</taxon>
        <taxon>Polyphaga</taxon>
        <taxon>Elateriformia</taxon>
        <taxon>Elateroidea</taxon>
        <taxon>Elateridae</taxon>
        <taxon>Agrypninae</taxon>
        <taxon>Pyrophorini</taxon>
        <taxon>Ignelater</taxon>
    </lineage>
</organism>
<feature type="compositionally biased region" description="Basic and acidic residues" evidence="7">
    <location>
        <begin position="41"/>
        <end position="53"/>
    </location>
</feature>
<dbReference type="GO" id="GO:0046695">
    <property type="term" value="C:SLIK (SAGA-like) complex"/>
    <property type="evidence" value="ECO:0007669"/>
    <property type="project" value="InterPro"/>
</dbReference>
<keyword evidence="10" id="KW-1185">Reference proteome</keyword>
<dbReference type="Pfam" id="PF02969">
    <property type="entry name" value="TAF"/>
    <property type="match status" value="1"/>
</dbReference>
<dbReference type="GO" id="GO:0000124">
    <property type="term" value="C:SAGA complex"/>
    <property type="evidence" value="ECO:0007669"/>
    <property type="project" value="InterPro"/>
</dbReference>